<dbReference type="GO" id="GO:1990170">
    <property type="term" value="P:stress response to cadmium ion"/>
    <property type="evidence" value="ECO:0007669"/>
    <property type="project" value="TreeGrafter"/>
</dbReference>
<dbReference type="PANTHER" id="PTHR38430:SF1">
    <property type="entry name" value="PROTEIN-ARGININE KINASE ACTIVATOR PROTEIN"/>
    <property type="match status" value="1"/>
</dbReference>
<organism evidence="1">
    <name type="scientific">uncultured bacterium Contigcl_1565</name>
    <dbReference type="NCBI Taxonomy" id="1393654"/>
    <lineage>
        <taxon>Bacteria</taxon>
        <taxon>environmental samples</taxon>
    </lineage>
</organism>
<name>W0FM82_9BACT</name>
<proteinExistence type="predicted"/>
<protein>
    <submittedName>
        <fullName evidence="1">UvrB/UvrC protein</fullName>
    </submittedName>
</protein>
<sequence length="213" mass="23407">MICSKCGGYVPENDLRIFNGSVMCANCFEEMCQGKIGKSMDDFFNLPLEKKAGMIFNMSNLDFGNSALTCPKCGTSLKEIETEKRVGCIECFNTFGNAISKILLKEQGSTEYLGRTPAKYDPEAKADIKTDEIKDILDPKVSAAAEEDKGSLTAEDKIEQIKNDFYEGKIADLPDEELKEALAAAVAAEDYILAAKIRDELNNRKEGGNDEVV</sequence>
<evidence type="ECO:0000313" key="1">
    <source>
        <dbReference type="EMBL" id="AHF26013.1"/>
    </source>
</evidence>
<reference evidence="1" key="1">
    <citation type="journal article" date="2013" name="PLoS ONE">
        <title>Metagenomic insights into the carbohydrate-active enzymes carried by the microorganisms adhering to solid digesta in the rumen of cows.</title>
        <authorList>
            <person name="Wang L."/>
            <person name="Hatem A."/>
            <person name="Catalyurek U.V."/>
            <person name="Morrison M."/>
            <person name="Yu Z."/>
        </authorList>
    </citation>
    <scope>NUCLEOTIDE SEQUENCE</scope>
</reference>
<dbReference type="EMBL" id="KC246862">
    <property type="protein sequence ID" value="AHF26013.1"/>
    <property type="molecule type" value="Genomic_DNA"/>
</dbReference>
<dbReference type="GO" id="GO:0005507">
    <property type="term" value="F:copper ion binding"/>
    <property type="evidence" value="ECO:0007669"/>
    <property type="project" value="TreeGrafter"/>
</dbReference>
<dbReference type="GO" id="GO:0008270">
    <property type="term" value="F:zinc ion binding"/>
    <property type="evidence" value="ECO:0007669"/>
    <property type="project" value="TreeGrafter"/>
</dbReference>
<dbReference type="GO" id="GO:0050897">
    <property type="term" value="F:cobalt ion binding"/>
    <property type="evidence" value="ECO:0007669"/>
    <property type="project" value="TreeGrafter"/>
</dbReference>
<dbReference type="GO" id="GO:1990169">
    <property type="term" value="P:stress response to copper ion"/>
    <property type="evidence" value="ECO:0007669"/>
    <property type="project" value="TreeGrafter"/>
</dbReference>
<accession>W0FM82</accession>
<dbReference type="InterPro" id="IPR025542">
    <property type="entry name" value="YacH"/>
</dbReference>
<dbReference type="PANTHER" id="PTHR38430">
    <property type="entry name" value="PROTEIN-ARGININE KINASE ACTIVATOR PROTEIN"/>
    <property type="match status" value="1"/>
</dbReference>
<dbReference type="AlphaFoldDB" id="W0FM82"/>
<dbReference type="GO" id="GO:0046870">
    <property type="term" value="F:cadmium ion binding"/>
    <property type="evidence" value="ECO:0007669"/>
    <property type="project" value="TreeGrafter"/>
</dbReference>